<name>A0ABY8QXG3_9MICO</name>
<evidence type="ECO:0000259" key="8">
    <source>
        <dbReference type="Pfam" id="PF10502"/>
    </source>
</evidence>
<dbReference type="InterPro" id="IPR000223">
    <property type="entry name" value="Pept_S26A_signal_pept_1"/>
</dbReference>
<evidence type="ECO:0000313" key="10">
    <source>
        <dbReference type="Proteomes" id="UP001209083"/>
    </source>
</evidence>
<dbReference type="CDD" id="cd06530">
    <property type="entry name" value="S26_SPase_I"/>
    <property type="match status" value="1"/>
</dbReference>
<keyword evidence="10" id="KW-1185">Reference proteome</keyword>
<dbReference type="Pfam" id="PF10502">
    <property type="entry name" value="Peptidase_S26"/>
    <property type="match status" value="1"/>
</dbReference>
<dbReference type="SUPFAM" id="SSF51306">
    <property type="entry name" value="LexA/Signal peptidase"/>
    <property type="match status" value="1"/>
</dbReference>
<comment type="similarity">
    <text evidence="3 7">Belongs to the peptidase S26 family.</text>
</comment>
<keyword evidence="7" id="KW-0472">Membrane</keyword>
<evidence type="ECO:0000256" key="3">
    <source>
        <dbReference type="ARBA" id="ARBA00009370"/>
    </source>
</evidence>
<evidence type="ECO:0000256" key="4">
    <source>
        <dbReference type="ARBA" id="ARBA00013208"/>
    </source>
</evidence>
<dbReference type="PRINTS" id="PR00727">
    <property type="entry name" value="LEADERPTASE"/>
</dbReference>
<dbReference type="EC" id="3.4.21.89" evidence="4 7"/>
<dbReference type="Gene3D" id="2.10.109.10">
    <property type="entry name" value="Umud Fragment, subunit A"/>
    <property type="match status" value="1"/>
</dbReference>
<accession>A0ABY8QXG3</accession>
<reference evidence="9 10" key="1">
    <citation type="submission" date="2023-05" db="EMBL/GenBank/DDBJ databases">
        <title>Lithophilousrod everest ZFBP1038 complete genpme.</title>
        <authorList>
            <person name="Tian M."/>
        </authorList>
    </citation>
    <scope>NUCLEOTIDE SEQUENCE [LARGE SCALE GENOMIC DNA]</scope>
    <source>
        <strain evidence="9 10">ZFBP1038</strain>
    </source>
</reference>
<evidence type="ECO:0000313" key="9">
    <source>
        <dbReference type="EMBL" id="WGW13079.1"/>
    </source>
</evidence>
<evidence type="ECO:0000256" key="7">
    <source>
        <dbReference type="RuleBase" id="RU362042"/>
    </source>
</evidence>
<protein>
    <recommendedName>
        <fullName evidence="4 7">Signal peptidase I</fullName>
        <ecNumber evidence="4 7">3.4.21.89</ecNumber>
    </recommendedName>
</protein>
<evidence type="ECO:0000256" key="1">
    <source>
        <dbReference type="ARBA" id="ARBA00000677"/>
    </source>
</evidence>
<dbReference type="PROSITE" id="PS00761">
    <property type="entry name" value="SPASE_I_3"/>
    <property type="match status" value="1"/>
</dbReference>
<evidence type="ECO:0000256" key="6">
    <source>
        <dbReference type="ARBA" id="ARBA00022801"/>
    </source>
</evidence>
<gene>
    <name evidence="9" type="primary">lepB</name>
    <name evidence="9" type="ORF">LWF01_04705</name>
</gene>
<comment type="subcellular location">
    <subcellularLocation>
        <location evidence="2">Cell membrane</location>
        <topology evidence="2">Single-pass type II membrane protein</topology>
    </subcellularLocation>
    <subcellularLocation>
        <location evidence="7">Membrane</location>
        <topology evidence="7">Single-pass type II membrane protein</topology>
    </subcellularLocation>
</comment>
<sequence length="239" mass="26422">MARNIEAAFADELARFDRPSPRVRVAGWLRELAFIVVAALLLSVLFKLFLVRAFYIPSASMESTLDVDDRILVNQLSPGLMPLERGDIVVFNDPGGWLPETEQENSVVGGALTFIGLLPQDAGEQVVKRVIGLPGDRIECCSADGNLIVNGQPIREKYVHRGSPPSDIAFDVEVPDDRIWVMGDNRSNSADSRYHMDQQGHGTIPVSSVVGTVFVINWPLERFRWISNPADVFAHVPES</sequence>
<dbReference type="PANTHER" id="PTHR43390:SF1">
    <property type="entry name" value="CHLOROPLAST PROCESSING PEPTIDASE"/>
    <property type="match status" value="1"/>
</dbReference>
<dbReference type="GO" id="GO:0009003">
    <property type="term" value="F:signal peptidase activity"/>
    <property type="evidence" value="ECO:0007669"/>
    <property type="project" value="UniProtKB-EC"/>
</dbReference>
<keyword evidence="5 7" id="KW-0645">Protease</keyword>
<dbReference type="InterPro" id="IPR019756">
    <property type="entry name" value="Pept_S26A_signal_pept_1_Ser-AS"/>
</dbReference>
<dbReference type="EMBL" id="CP090958">
    <property type="protein sequence ID" value="WGW13079.1"/>
    <property type="molecule type" value="Genomic_DNA"/>
</dbReference>
<evidence type="ECO:0000256" key="2">
    <source>
        <dbReference type="ARBA" id="ARBA00004401"/>
    </source>
</evidence>
<dbReference type="PANTHER" id="PTHR43390">
    <property type="entry name" value="SIGNAL PEPTIDASE I"/>
    <property type="match status" value="1"/>
</dbReference>
<dbReference type="InterPro" id="IPR036286">
    <property type="entry name" value="LexA/Signal_pep-like_sf"/>
</dbReference>
<proteinExistence type="inferred from homology"/>
<keyword evidence="7" id="KW-0812">Transmembrane</keyword>
<organism evidence="9 10">
    <name type="scientific">Saxibacter everestensis</name>
    <dbReference type="NCBI Taxonomy" id="2909229"/>
    <lineage>
        <taxon>Bacteria</taxon>
        <taxon>Bacillati</taxon>
        <taxon>Actinomycetota</taxon>
        <taxon>Actinomycetes</taxon>
        <taxon>Micrococcales</taxon>
        <taxon>Brevibacteriaceae</taxon>
        <taxon>Saxibacter</taxon>
    </lineage>
</organism>
<dbReference type="PROSITE" id="PS00501">
    <property type="entry name" value="SPASE_I_1"/>
    <property type="match status" value="1"/>
</dbReference>
<dbReference type="RefSeq" id="WP_349639888.1">
    <property type="nucleotide sequence ID" value="NZ_CP090958.1"/>
</dbReference>
<keyword evidence="7" id="KW-1133">Transmembrane helix</keyword>
<dbReference type="InterPro" id="IPR019758">
    <property type="entry name" value="Pept_S26A_signal_pept_1_CS"/>
</dbReference>
<dbReference type="Proteomes" id="UP001209083">
    <property type="component" value="Chromosome"/>
</dbReference>
<comment type="catalytic activity">
    <reaction evidence="1 7">
        <text>Cleavage of hydrophobic, N-terminal signal or leader sequences from secreted and periplasmic proteins.</text>
        <dbReference type="EC" id="3.4.21.89"/>
    </reaction>
</comment>
<dbReference type="InterPro" id="IPR019533">
    <property type="entry name" value="Peptidase_S26"/>
</dbReference>
<evidence type="ECO:0000256" key="5">
    <source>
        <dbReference type="ARBA" id="ARBA00022670"/>
    </source>
</evidence>
<feature type="transmembrane region" description="Helical" evidence="7">
    <location>
        <begin position="32"/>
        <end position="55"/>
    </location>
</feature>
<dbReference type="NCBIfam" id="TIGR02227">
    <property type="entry name" value="sigpep_I_bact"/>
    <property type="match status" value="1"/>
</dbReference>
<keyword evidence="6 7" id="KW-0378">Hydrolase</keyword>
<feature type="domain" description="Peptidase S26" evidence="8">
    <location>
        <begin position="30"/>
        <end position="218"/>
    </location>
</feature>